<dbReference type="AlphaFoldDB" id="A0A2N8UM97"/>
<proteinExistence type="predicted"/>
<evidence type="ECO:0000256" key="2">
    <source>
        <dbReference type="SAM" id="SignalP"/>
    </source>
</evidence>
<evidence type="ECO:0000313" key="3">
    <source>
        <dbReference type="EMBL" id="SJX66016.1"/>
    </source>
</evidence>
<feature type="signal peptide" evidence="2">
    <location>
        <begin position="1"/>
        <end position="21"/>
    </location>
</feature>
<feature type="chain" id="PRO_5014699046" evidence="2">
    <location>
        <begin position="22"/>
        <end position="355"/>
    </location>
</feature>
<feature type="compositionally biased region" description="Low complexity" evidence="1">
    <location>
        <begin position="252"/>
        <end position="274"/>
    </location>
</feature>
<accession>A0A2N8UM97</accession>
<feature type="region of interest" description="Disordered" evidence="1">
    <location>
        <begin position="245"/>
        <end position="288"/>
    </location>
</feature>
<name>A0A2N8UM97_9BASI</name>
<dbReference type="EMBL" id="LT795073">
    <property type="protein sequence ID" value="SJX66016.1"/>
    <property type="molecule type" value="Genomic_DNA"/>
</dbReference>
<organism evidence="3 4">
    <name type="scientific">Sporisorium reilianum f. sp. reilianum</name>
    <dbReference type="NCBI Taxonomy" id="72559"/>
    <lineage>
        <taxon>Eukaryota</taxon>
        <taxon>Fungi</taxon>
        <taxon>Dikarya</taxon>
        <taxon>Basidiomycota</taxon>
        <taxon>Ustilaginomycotina</taxon>
        <taxon>Ustilaginomycetes</taxon>
        <taxon>Ustilaginales</taxon>
        <taxon>Ustilaginaceae</taxon>
        <taxon>Sporisorium</taxon>
    </lineage>
</organism>
<sequence>MKLTVFKLAFALVVLATYCRAALTFGAGVNYVENLRTAVRTGNSWTDAPVRSYLVEVLPWTNDAGLYNRVLNDLQDAKGKYAFLGKDSGYAIYGTPWNGYLPGQTRQSEHIFLFGMSPEGYYKPLGFADYRVNDDAHSAEGFRQHHRGREVLYNWNAMNRVVGFPPDPMPASAAEMPTHRRTASIAAVLACPTHLVRNSPSLSPTPSLPSLRPSSVLFAARLLNTMSHMFFPRLSSDARIVARPSACPAMPPSRRAQQASSTSFSQTQSISSPSTHVRAHTESTCPAPKQFDQIEPARSTCLRRHRLRAGVHSLRHSQTWAGSASTACASCPWTCGVCSSRRRLPSPVRHRASWS</sequence>
<reference evidence="3 4" key="1">
    <citation type="submission" date="2017-02" db="EMBL/GenBank/DDBJ databases">
        <authorList>
            <person name="Peterson S.W."/>
        </authorList>
    </citation>
    <scope>NUCLEOTIDE SEQUENCE [LARGE SCALE GENOMIC DNA]</scope>
    <source>
        <strain evidence="3 4">SRS1_H2-8</strain>
    </source>
</reference>
<evidence type="ECO:0000256" key="1">
    <source>
        <dbReference type="SAM" id="MobiDB-lite"/>
    </source>
</evidence>
<protein>
    <submittedName>
        <fullName evidence="3">Uncharacterized protein</fullName>
    </submittedName>
</protein>
<evidence type="ECO:0000313" key="4">
    <source>
        <dbReference type="Proteomes" id="UP000239563"/>
    </source>
</evidence>
<keyword evidence="2" id="KW-0732">Signal</keyword>
<dbReference type="Proteomes" id="UP000239563">
    <property type="component" value="Chromosome XX"/>
</dbReference>
<gene>
    <name evidence="3" type="ORF">SRS1_25065</name>
</gene>